<comment type="caution">
    <text evidence="4">The sequence shown here is derived from an EMBL/GenBank/DDBJ whole genome shotgun (WGS) entry which is preliminary data.</text>
</comment>
<feature type="region of interest" description="Disordered" evidence="2">
    <location>
        <begin position="732"/>
        <end position="753"/>
    </location>
</feature>
<evidence type="ECO:0008006" key="6">
    <source>
        <dbReference type="Google" id="ProtNLM"/>
    </source>
</evidence>
<keyword evidence="3" id="KW-1133">Transmembrane helix</keyword>
<keyword evidence="5" id="KW-1185">Reference proteome</keyword>
<feature type="coiled-coil region" evidence="1">
    <location>
        <begin position="502"/>
        <end position="529"/>
    </location>
</feature>
<evidence type="ECO:0000313" key="5">
    <source>
        <dbReference type="Proteomes" id="UP000661715"/>
    </source>
</evidence>
<organism evidence="4 5">
    <name type="scientific">Flavobacterium pokkalii</name>
    <dbReference type="NCBI Taxonomy" id="1940408"/>
    <lineage>
        <taxon>Bacteria</taxon>
        <taxon>Pseudomonadati</taxon>
        <taxon>Bacteroidota</taxon>
        <taxon>Flavobacteriia</taxon>
        <taxon>Flavobacteriales</taxon>
        <taxon>Flavobacteriaceae</taxon>
        <taxon>Flavobacterium</taxon>
    </lineage>
</organism>
<proteinExistence type="predicted"/>
<evidence type="ECO:0000256" key="2">
    <source>
        <dbReference type="SAM" id="MobiDB-lite"/>
    </source>
</evidence>
<evidence type="ECO:0000256" key="1">
    <source>
        <dbReference type="SAM" id="Coils"/>
    </source>
</evidence>
<feature type="region of interest" description="Disordered" evidence="2">
    <location>
        <begin position="1033"/>
        <end position="1056"/>
    </location>
</feature>
<feature type="transmembrane region" description="Helical" evidence="3">
    <location>
        <begin position="28"/>
        <end position="52"/>
    </location>
</feature>
<feature type="compositionally biased region" description="Basic and acidic residues" evidence="2">
    <location>
        <begin position="1035"/>
        <end position="1048"/>
    </location>
</feature>
<dbReference type="RefSeq" id="WP_238929342.1">
    <property type="nucleotide sequence ID" value="NZ_NASZ01000001.1"/>
</dbReference>
<protein>
    <recommendedName>
        <fullName evidence="6">ATPase</fullName>
    </recommendedName>
</protein>
<evidence type="ECO:0000313" key="4">
    <source>
        <dbReference type="EMBL" id="MBD0723618.1"/>
    </source>
</evidence>
<feature type="transmembrane region" description="Helical" evidence="3">
    <location>
        <begin position="58"/>
        <end position="81"/>
    </location>
</feature>
<name>A0ABR7UN51_9FLAO</name>
<reference evidence="4 5" key="1">
    <citation type="journal article" date="2020" name="Microbiol. Res.">
        <title>Flavobacterium pokkalii sp. nov., a novel plant growth promoting native rhizobacteria isolated from pokkali rice grown in coastal saline affected agricultural regions of southern India, Kerala.</title>
        <authorList>
            <person name="Menon R.R."/>
            <person name="Kumari S."/>
            <person name="Viver T."/>
            <person name="Rameshkumar N."/>
        </authorList>
    </citation>
    <scope>NUCLEOTIDE SEQUENCE [LARGE SCALE GENOMIC DNA]</scope>
    <source>
        <strain evidence="4 5">L1I52</strain>
    </source>
</reference>
<sequence length="1094" mass="126118">MILNNSNFIYQKLEAFIRKYYLNELIRGMFFFIGLGLLYFLFTLFIEYFLWLKPFGRTILFWTFVGVEAFLLFRFILFPIFKLLKFKKGIDYNEASAIIGNHFVEVKDKLLNFIQLSDSDMHQNKSELLLASIEQKANALQPIPFSNAVNFNANKKYLPLALIPLLVFSTFYFSGNSTIISQSLNRIVHFNARFSPPAPFEFVLLNQNLQTQQNKDFIVKVHTKGKVVPENVMIFINDETYFMENVKPGEFQFKIEKAVSDVSFHLEANKVSSPEYLLKVVNVPSILNFEMQLHFPSHLHRKPEIIKGSGNAIIPEGTKITWKINTLATQKLVFSNGKSISEFIKKDNDFSLSKNINDNTNYQIISSNNAIVNYEKLNYQLVVIKDQFPSITVNTAPDSLKLATNYLLGKVSDDYGLSKLQIVYYESNKHKTAKRGTIAIKQNTYDQFIFAFPANLPVQEGVTYDYYFEVFDNDVLHHFKSSKSAVFSNRIKTKQEKQDLLLQQQSDNIQGLQKSLKNQDKQFSQLEKIQKSGKEKENFEFNDQQKINDFIQQQKKQDEMMRNFMDKMKNNLDESKYKPEDDFKEELEKRVEKNNEELEKNKKLLEELKSLNDKLKNEDLLEKLDQFKQKSKNQVKNLQQLVELTKKYYVEKKAEQIADKLDKLSEKQDKLSEKLNENTISKQQEINKVFDKIQNELDDLEKENMELKAPLDIPNDENLEKSIEEDLKNASEELSKNNNQKAKPKQKNASKKMKQMSLKMDQGMEGAAMEQLEEDVKMLRQVLDNLLAFSLSEESVMLSFKSLNPTSAAFNKNIKLQQDLRLQFKHVDDSLFAMSLRNPKFTEDITKEVGNVQYNIDKALENLTDSNISKGVSHQQYAVASANKLGDFLSELLNAMQMSLSSMGQGKPQSGKGEGMQLPDIISKQQKLGDKMKQGMKPGESGEGSEGNKKEGENGQDGEGDARSIMEIFKEQKALREALENELSKQGLGNSGQSALNKMKDLEKQLLNKGFKNETLQKVNTIKQELLKLNNAIREQGEDNKRQSETNSKEFSNSSKALPESLLEYLRSIEILNRQSLPLRSNFDRKVQKYFKTQ</sequence>
<evidence type="ECO:0000256" key="3">
    <source>
        <dbReference type="SAM" id="Phobius"/>
    </source>
</evidence>
<dbReference type="Proteomes" id="UP000661715">
    <property type="component" value="Unassembled WGS sequence"/>
</dbReference>
<keyword evidence="3" id="KW-0472">Membrane</keyword>
<keyword evidence="1" id="KW-0175">Coiled coil</keyword>
<feature type="region of interest" description="Disordered" evidence="2">
    <location>
        <begin position="926"/>
        <end position="962"/>
    </location>
</feature>
<gene>
    <name evidence="4" type="ORF">B6A10_00325</name>
</gene>
<feature type="compositionally biased region" description="Basic residues" evidence="2">
    <location>
        <begin position="742"/>
        <end position="753"/>
    </location>
</feature>
<keyword evidence="3" id="KW-0812">Transmembrane</keyword>
<accession>A0ABR7UN51</accession>
<dbReference type="EMBL" id="NASZ01000001">
    <property type="protein sequence ID" value="MBD0723618.1"/>
    <property type="molecule type" value="Genomic_DNA"/>
</dbReference>